<dbReference type="RefSeq" id="WP_381527998.1">
    <property type="nucleotide sequence ID" value="NZ_JBHULN010000027.1"/>
</dbReference>
<dbReference type="Pfam" id="PF12833">
    <property type="entry name" value="HTH_18"/>
    <property type="match status" value="1"/>
</dbReference>
<dbReference type="InterPro" id="IPR009057">
    <property type="entry name" value="Homeodomain-like_sf"/>
</dbReference>
<protein>
    <submittedName>
        <fullName evidence="5">Helix-turn-helix domain-containing protein</fullName>
    </submittedName>
</protein>
<evidence type="ECO:0000256" key="3">
    <source>
        <dbReference type="ARBA" id="ARBA00023163"/>
    </source>
</evidence>
<dbReference type="SMART" id="SM00342">
    <property type="entry name" value="HTH_ARAC"/>
    <property type="match status" value="1"/>
</dbReference>
<dbReference type="PANTHER" id="PTHR43280">
    <property type="entry name" value="ARAC-FAMILY TRANSCRIPTIONAL REGULATOR"/>
    <property type="match status" value="1"/>
</dbReference>
<name>A0ABW5MDA4_9BACT</name>
<proteinExistence type="predicted"/>
<comment type="caution">
    <text evidence="5">The sequence shown here is derived from an EMBL/GenBank/DDBJ whole genome shotgun (WGS) entry which is preliminary data.</text>
</comment>
<sequence>MNHPAIPILDPQSFVQQFVMSEAHEQAQQLNPSTGSTAPTRNFFTLMRIEDFARHIRFPIPASRSFHYDFMLLTGGSIRRTYGLETYVIGPCMFSAYTAGDIVSTDTCSADATGYYALFDADYVLTTLKNPHALDELSFLRTDAHPIVSVDANTTHDWLAQLARIERAFQSKRPDRQAYSSSLLYAFLLDVQQQYGEQSQIRLLSTSAQLTARFKQLLTHHILSKRSVSEYADLLAVTPNHLNKCVKETTGRPASVLIADMLILEAKVLLGQPELTVSEVAFRLRVDDLSYFARFFKKHTGFSPTEFRQQVH</sequence>
<evidence type="ECO:0000313" key="5">
    <source>
        <dbReference type="EMBL" id="MFD2574367.1"/>
    </source>
</evidence>
<keyword evidence="3" id="KW-0804">Transcription</keyword>
<dbReference type="Proteomes" id="UP001597469">
    <property type="component" value="Unassembled WGS sequence"/>
</dbReference>
<organism evidence="5 6">
    <name type="scientific">Spirosoma soli</name>
    <dbReference type="NCBI Taxonomy" id="1770529"/>
    <lineage>
        <taxon>Bacteria</taxon>
        <taxon>Pseudomonadati</taxon>
        <taxon>Bacteroidota</taxon>
        <taxon>Cytophagia</taxon>
        <taxon>Cytophagales</taxon>
        <taxon>Cytophagaceae</taxon>
        <taxon>Spirosoma</taxon>
    </lineage>
</organism>
<feature type="domain" description="HTH araC/xylS-type" evidence="4">
    <location>
        <begin position="212"/>
        <end position="310"/>
    </location>
</feature>
<evidence type="ECO:0000313" key="6">
    <source>
        <dbReference type="Proteomes" id="UP001597469"/>
    </source>
</evidence>
<accession>A0ABW5MDA4</accession>
<dbReference type="PROSITE" id="PS01124">
    <property type="entry name" value="HTH_ARAC_FAMILY_2"/>
    <property type="match status" value="1"/>
</dbReference>
<keyword evidence="6" id="KW-1185">Reference proteome</keyword>
<dbReference type="InterPro" id="IPR018060">
    <property type="entry name" value="HTH_AraC"/>
</dbReference>
<keyword evidence="1" id="KW-0805">Transcription regulation</keyword>
<dbReference type="Gene3D" id="1.10.10.60">
    <property type="entry name" value="Homeodomain-like"/>
    <property type="match status" value="1"/>
</dbReference>
<dbReference type="EMBL" id="JBHULN010000027">
    <property type="protein sequence ID" value="MFD2574367.1"/>
    <property type="molecule type" value="Genomic_DNA"/>
</dbReference>
<evidence type="ECO:0000256" key="1">
    <source>
        <dbReference type="ARBA" id="ARBA00023015"/>
    </source>
</evidence>
<keyword evidence="2" id="KW-0238">DNA-binding</keyword>
<evidence type="ECO:0000259" key="4">
    <source>
        <dbReference type="PROSITE" id="PS01124"/>
    </source>
</evidence>
<dbReference type="SUPFAM" id="SSF46689">
    <property type="entry name" value="Homeodomain-like"/>
    <property type="match status" value="1"/>
</dbReference>
<reference evidence="6" key="1">
    <citation type="journal article" date="2019" name="Int. J. Syst. Evol. Microbiol.">
        <title>The Global Catalogue of Microorganisms (GCM) 10K type strain sequencing project: providing services to taxonomists for standard genome sequencing and annotation.</title>
        <authorList>
            <consortium name="The Broad Institute Genomics Platform"/>
            <consortium name="The Broad Institute Genome Sequencing Center for Infectious Disease"/>
            <person name="Wu L."/>
            <person name="Ma J."/>
        </authorList>
    </citation>
    <scope>NUCLEOTIDE SEQUENCE [LARGE SCALE GENOMIC DNA]</scope>
    <source>
        <strain evidence="6">KCTC 42805</strain>
    </source>
</reference>
<gene>
    <name evidence="5" type="ORF">ACFSUS_27275</name>
</gene>
<evidence type="ECO:0000256" key="2">
    <source>
        <dbReference type="ARBA" id="ARBA00023125"/>
    </source>
</evidence>
<dbReference type="PANTHER" id="PTHR43280:SF32">
    <property type="entry name" value="TRANSCRIPTIONAL REGULATORY PROTEIN"/>
    <property type="match status" value="1"/>
</dbReference>